<evidence type="ECO:0000313" key="2">
    <source>
        <dbReference type="EMBL" id="TXE15235.1"/>
    </source>
</evidence>
<evidence type="ECO:0000256" key="1">
    <source>
        <dbReference type="SAM" id="SignalP"/>
    </source>
</evidence>
<keyword evidence="3" id="KW-1185">Reference proteome</keyword>
<sequence>MTRIKHLIITIVLFGSASGIAQQLPQFTQYMYNTISINPAYAGSREALSIVGLHRSQWVGFKGGPITQTLSIHTPLRNDRIGLGLSFIEDDLGPQNFTYLYGDFSYAIPTGYKGKLAFGLKAGFTQFSFDTDFRLDPDNQNDPLIYGTEDRWTPNLGAGIYWSTDRIYAGLSAPRILNNDFSNKNDDFEALERISYYFTLGGVIDLSNSIKFKPAGLIKATNGAPLSYDLTANFLFNEKLWLGGSYRINEQTAAIGGIADFQISRQLRIGYAYEKPISDIADYTSGTHEILLIYEFKFLSSKLKSPRYF</sequence>
<name>A0A5C7B9J7_9FLAO</name>
<gene>
    <name evidence="2" type="ORF">FUA26_01640</name>
</gene>
<feature type="chain" id="PRO_5023044467" evidence="1">
    <location>
        <begin position="22"/>
        <end position="309"/>
    </location>
</feature>
<dbReference type="OrthoDB" id="1114455at2"/>
<proteinExistence type="predicted"/>
<dbReference type="EMBL" id="VOSC01000005">
    <property type="protein sequence ID" value="TXE15235.1"/>
    <property type="molecule type" value="Genomic_DNA"/>
</dbReference>
<accession>A0A5C7B9J7</accession>
<comment type="caution">
    <text evidence="2">The sequence shown here is derived from an EMBL/GenBank/DDBJ whole genome shotgun (WGS) entry which is preliminary data.</text>
</comment>
<dbReference type="NCBIfam" id="TIGR03519">
    <property type="entry name" value="T9SS_PorP_fam"/>
    <property type="match status" value="1"/>
</dbReference>
<keyword evidence="1" id="KW-0732">Signal</keyword>
<feature type="signal peptide" evidence="1">
    <location>
        <begin position="1"/>
        <end position="21"/>
    </location>
</feature>
<dbReference type="RefSeq" id="WP_147130774.1">
    <property type="nucleotide sequence ID" value="NZ_VOSC01000005.1"/>
</dbReference>
<protein>
    <submittedName>
        <fullName evidence="2">Type IX secretion system membrane protein PorP/SprF</fullName>
    </submittedName>
</protein>
<reference evidence="3" key="1">
    <citation type="submission" date="2019-08" db="EMBL/GenBank/DDBJ databases">
        <title>Seonamhaeicola sediminis sp. nov., isolated from marine sediment.</title>
        <authorList>
            <person name="Cao W.R."/>
        </authorList>
    </citation>
    <scope>NUCLEOTIDE SEQUENCE [LARGE SCALE GENOMIC DNA]</scope>
    <source>
        <strain evidence="3">Gy8</strain>
    </source>
</reference>
<dbReference type="InterPro" id="IPR019861">
    <property type="entry name" value="PorP/SprF_Bacteroidetes"/>
</dbReference>
<dbReference type="AlphaFoldDB" id="A0A5C7B9J7"/>
<organism evidence="2 3">
    <name type="scientific">Seonamhaeicola algicola</name>
    <dbReference type="NCBI Taxonomy" id="1719036"/>
    <lineage>
        <taxon>Bacteria</taxon>
        <taxon>Pseudomonadati</taxon>
        <taxon>Bacteroidota</taxon>
        <taxon>Flavobacteriia</taxon>
        <taxon>Flavobacteriales</taxon>
        <taxon>Flavobacteriaceae</taxon>
    </lineage>
</organism>
<evidence type="ECO:0000313" key="3">
    <source>
        <dbReference type="Proteomes" id="UP000321790"/>
    </source>
</evidence>
<dbReference type="Proteomes" id="UP000321790">
    <property type="component" value="Unassembled WGS sequence"/>
</dbReference>
<dbReference type="Pfam" id="PF11751">
    <property type="entry name" value="PorP_SprF"/>
    <property type="match status" value="1"/>
</dbReference>